<evidence type="ECO:0000256" key="1">
    <source>
        <dbReference type="SAM" id="Phobius"/>
    </source>
</evidence>
<evidence type="ECO:0000313" key="3">
    <source>
        <dbReference type="Proteomes" id="UP001499843"/>
    </source>
</evidence>
<comment type="caution">
    <text evidence="2">The sequence shown here is derived from an EMBL/GenBank/DDBJ whole genome shotgun (WGS) entry which is preliminary data.</text>
</comment>
<name>A0ABN3D2X1_9ACTN</name>
<feature type="transmembrane region" description="Helical" evidence="1">
    <location>
        <begin position="115"/>
        <end position="138"/>
    </location>
</feature>
<protein>
    <recommendedName>
        <fullName evidence="4">Integral membrane protein</fullName>
    </recommendedName>
</protein>
<dbReference type="EMBL" id="BAAAQX010000063">
    <property type="protein sequence ID" value="GAA2216185.1"/>
    <property type="molecule type" value="Genomic_DNA"/>
</dbReference>
<feature type="transmembrane region" description="Helical" evidence="1">
    <location>
        <begin position="221"/>
        <end position="241"/>
    </location>
</feature>
<keyword evidence="3" id="KW-1185">Reference proteome</keyword>
<reference evidence="2 3" key="1">
    <citation type="journal article" date="2019" name="Int. J. Syst. Evol. Microbiol.">
        <title>The Global Catalogue of Microorganisms (GCM) 10K type strain sequencing project: providing services to taxonomists for standard genome sequencing and annotation.</title>
        <authorList>
            <consortium name="The Broad Institute Genomics Platform"/>
            <consortium name="The Broad Institute Genome Sequencing Center for Infectious Disease"/>
            <person name="Wu L."/>
            <person name="Ma J."/>
        </authorList>
    </citation>
    <scope>NUCLEOTIDE SEQUENCE [LARGE SCALE GENOMIC DNA]</scope>
    <source>
        <strain evidence="2 3">JCM 16114</strain>
    </source>
</reference>
<feature type="transmembrane region" description="Helical" evidence="1">
    <location>
        <begin position="261"/>
        <end position="277"/>
    </location>
</feature>
<sequence>MDDEPRLSSSSPPLHAMPGPRLRAAWWLSGLVVVLTTVAAAAGLLTDGLYSGPVVLTAKFRGNDLATLVAGVPLLTVALAASVRGSTRGGLIWAGMLAYSIYNYAYYVYDPAFNDLFLLHVAIVVLSAASLGLALTDLDVAVRARTAMRWAGGLLLLLATALAGMYGVWLVRQAVTGEPPADVLPLPQAQVHLGMALDLTMVVPTLVLAGVLLWLRSAWGYTLGVATCVYVGAYQLNYLTARYFVAQAGVPGVAYAEPLDLLIPILLLTAVLALVIHPGEGPTAGSIGTSSPGAHVPPGRRWT</sequence>
<feature type="transmembrane region" description="Helical" evidence="1">
    <location>
        <begin position="191"/>
        <end position="214"/>
    </location>
</feature>
<gene>
    <name evidence="2" type="ORF">GCM10009850_116540</name>
</gene>
<dbReference type="RefSeq" id="WP_344495556.1">
    <property type="nucleotide sequence ID" value="NZ_BAAAQX010000063.1"/>
</dbReference>
<accession>A0ABN3D2X1</accession>
<keyword evidence="1" id="KW-0812">Transmembrane</keyword>
<evidence type="ECO:0000313" key="2">
    <source>
        <dbReference type="EMBL" id="GAA2216185.1"/>
    </source>
</evidence>
<feature type="transmembrane region" description="Helical" evidence="1">
    <location>
        <begin position="90"/>
        <end position="109"/>
    </location>
</feature>
<keyword evidence="1" id="KW-1133">Transmembrane helix</keyword>
<keyword evidence="1" id="KW-0472">Membrane</keyword>
<feature type="transmembrane region" description="Helical" evidence="1">
    <location>
        <begin position="65"/>
        <end position="83"/>
    </location>
</feature>
<proteinExistence type="predicted"/>
<organism evidence="2 3">
    <name type="scientific">Nonomuraea monospora</name>
    <dbReference type="NCBI Taxonomy" id="568818"/>
    <lineage>
        <taxon>Bacteria</taxon>
        <taxon>Bacillati</taxon>
        <taxon>Actinomycetota</taxon>
        <taxon>Actinomycetes</taxon>
        <taxon>Streptosporangiales</taxon>
        <taxon>Streptosporangiaceae</taxon>
        <taxon>Nonomuraea</taxon>
    </lineage>
</organism>
<feature type="transmembrane region" description="Helical" evidence="1">
    <location>
        <begin position="24"/>
        <end position="45"/>
    </location>
</feature>
<evidence type="ECO:0008006" key="4">
    <source>
        <dbReference type="Google" id="ProtNLM"/>
    </source>
</evidence>
<feature type="transmembrane region" description="Helical" evidence="1">
    <location>
        <begin position="150"/>
        <end position="171"/>
    </location>
</feature>
<dbReference type="Proteomes" id="UP001499843">
    <property type="component" value="Unassembled WGS sequence"/>
</dbReference>